<organism evidence="1 2">
    <name type="scientific">Belliella alkalica</name>
    <dbReference type="NCBI Taxonomy" id="1730871"/>
    <lineage>
        <taxon>Bacteria</taxon>
        <taxon>Pseudomonadati</taxon>
        <taxon>Bacteroidota</taxon>
        <taxon>Cytophagia</taxon>
        <taxon>Cytophagales</taxon>
        <taxon>Cyclobacteriaceae</taxon>
        <taxon>Belliella</taxon>
    </lineage>
</organism>
<sequence>MKKFIKYTSIFVIIIFGLFKVFSFVKGELGFTKIEEVSQTQIIQYKTDPKRIVTSILTIKGEVDGDFMINGNHKFEAGKIDRVIRSDWYYHEREITYNPIDVTKGHLKIKIELY</sequence>
<protein>
    <submittedName>
        <fullName evidence="1">Uncharacterized protein</fullName>
    </submittedName>
</protein>
<proteinExistence type="predicted"/>
<evidence type="ECO:0000313" key="2">
    <source>
        <dbReference type="Proteomes" id="UP001165430"/>
    </source>
</evidence>
<comment type="caution">
    <text evidence="1">The sequence shown here is derived from an EMBL/GenBank/DDBJ whole genome shotgun (WGS) entry which is preliminary data.</text>
</comment>
<evidence type="ECO:0000313" key="1">
    <source>
        <dbReference type="EMBL" id="MCH7415920.1"/>
    </source>
</evidence>
<dbReference type="EMBL" id="JAKZGO010000065">
    <property type="protein sequence ID" value="MCH7415920.1"/>
    <property type="molecule type" value="Genomic_DNA"/>
</dbReference>
<dbReference type="RefSeq" id="WP_241414776.1">
    <property type="nucleotide sequence ID" value="NZ_JAKZGO010000065.1"/>
</dbReference>
<accession>A0ABS9VIW6</accession>
<reference evidence="1" key="1">
    <citation type="submission" date="2022-03" db="EMBL/GenBank/DDBJ databases">
        <title>De novo assembled genomes of Belliella spp. (Cyclobacteriaceae) strains.</title>
        <authorList>
            <person name="Szabo A."/>
            <person name="Korponai K."/>
            <person name="Felfoldi T."/>
        </authorList>
    </citation>
    <scope>NUCLEOTIDE SEQUENCE</scope>
    <source>
        <strain evidence="1">DSM 111903</strain>
    </source>
</reference>
<keyword evidence="2" id="KW-1185">Reference proteome</keyword>
<dbReference type="Proteomes" id="UP001165430">
    <property type="component" value="Unassembled WGS sequence"/>
</dbReference>
<gene>
    <name evidence="1" type="ORF">MM213_20635</name>
</gene>
<name>A0ABS9VIW6_9BACT</name>